<dbReference type="EMBL" id="CP007202">
    <property type="protein sequence ID" value="AJR04826.1"/>
    <property type="molecule type" value="Genomic_DNA"/>
</dbReference>
<keyword evidence="2" id="KW-1185">Reference proteome</keyword>
<dbReference type="RefSeq" id="WP_044638074.1">
    <property type="nucleotide sequence ID" value="NZ_CP007202.1"/>
</dbReference>
<dbReference type="STRING" id="1454006.AW14_06655"/>
<dbReference type="KEGG" id="sze:AW14_06655"/>
<dbReference type="AlphaFoldDB" id="A0A0C5W0K9"/>
<sequence length="243" mass="28365">MKNEILHNLEELLEQSLSCTKGATIVQIITDYINETNQNYLSIGINNYLDDDEPIELNKLKENKELKESFQKALKLNLDENKILSNFKSDLINAFSEIKLKVQSEQKGIKNQVIFLEYDFQPIASIYGYGKGNYPILKSPKYLEIYPTEEIYINIEKIDYSLAWKDLISFNNVLEKFEINDYIIESDIYQALNNSFKFKTYILLHKAFDELGIKILDGIDIEKPVMIYGNEHDCEPINIYAFE</sequence>
<organism evidence="1 2">
    <name type="scientific">Siansivirga zeaxanthinifaciens CC-SAMT-1</name>
    <dbReference type="NCBI Taxonomy" id="1454006"/>
    <lineage>
        <taxon>Bacteria</taxon>
        <taxon>Pseudomonadati</taxon>
        <taxon>Bacteroidota</taxon>
        <taxon>Flavobacteriia</taxon>
        <taxon>Flavobacteriales</taxon>
        <taxon>Flavobacteriaceae</taxon>
        <taxon>Siansivirga</taxon>
    </lineage>
</organism>
<name>A0A0C5W0K9_9FLAO</name>
<evidence type="ECO:0000313" key="1">
    <source>
        <dbReference type="EMBL" id="AJR04826.1"/>
    </source>
</evidence>
<dbReference type="Proteomes" id="UP000032229">
    <property type="component" value="Chromosome"/>
</dbReference>
<proteinExistence type="predicted"/>
<dbReference type="HOGENOM" id="CLU_1141965_0_0_10"/>
<gene>
    <name evidence="1" type="ORF">AW14_06655</name>
</gene>
<dbReference type="OrthoDB" id="1446320at2"/>
<reference evidence="1 2" key="1">
    <citation type="submission" date="2014-02" db="EMBL/GenBank/DDBJ databases">
        <authorList>
            <person name="Young C.-C."/>
            <person name="Hameed A."/>
            <person name="Huang H.-C."/>
            <person name="Shahina M."/>
        </authorList>
    </citation>
    <scope>NUCLEOTIDE SEQUENCE [LARGE SCALE GENOMIC DNA]</scope>
    <source>
        <strain evidence="1 2">CC-SAMT-1</strain>
    </source>
</reference>
<evidence type="ECO:0000313" key="2">
    <source>
        <dbReference type="Proteomes" id="UP000032229"/>
    </source>
</evidence>
<protein>
    <submittedName>
        <fullName evidence="1">Uncharacterized protein</fullName>
    </submittedName>
</protein>
<accession>A0A0C5W0K9</accession>